<protein>
    <submittedName>
        <fullName evidence="2">Uncharacterized protein</fullName>
    </submittedName>
</protein>
<dbReference type="AlphaFoldDB" id="A0A1E3P6X6"/>
<dbReference type="EMBL" id="KV454209">
    <property type="protein sequence ID" value="ODQ60617.1"/>
    <property type="molecule type" value="Genomic_DNA"/>
</dbReference>
<feature type="region of interest" description="Disordered" evidence="1">
    <location>
        <begin position="201"/>
        <end position="225"/>
    </location>
</feature>
<feature type="region of interest" description="Disordered" evidence="1">
    <location>
        <begin position="244"/>
        <end position="277"/>
    </location>
</feature>
<feature type="region of interest" description="Disordered" evidence="1">
    <location>
        <begin position="88"/>
        <end position="124"/>
    </location>
</feature>
<accession>A0A1E3P6X6</accession>
<feature type="compositionally biased region" description="Polar residues" evidence="1">
    <location>
        <begin position="254"/>
        <end position="277"/>
    </location>
</feature>
<evidence type="ECO:0000313" key="3">
    <source>
        <dbReference type="Proteomes" id="UP000094112"/>
    </source>
</evidence>
<keyword evidence="3" id="KW-1185">Reference proteome</keyword>
<reference evidence="2 3" key="1">
    <citation type="journal article" date="2016" name="Proc. Natl. Acad. Sci. U.S.A.">
        <title>Comparative genomics of biotechnologically important yeasts.</title>
        <authorList>
            <person name="Riley R."/>
            <person name="Haridas S."/>
            <person name="Wolfe K.H."/>
            <person name="Lopes M.R."/>
            <person name="Hittinger C.T."/>
            <person name="Goeker M."/>
            <person name="Salamov A.A."/>
            <person name="Wisecaver J.H."/>
            <person name="Long T.M."/>
            <person name="Calvey C.H."/>
            <person name="Aerts A.L."/>
            <person name="Barry K.W."/>
            <person name="Choi C."/>
            <person name="Clum A."/>
            <person name="Coughlan A.Y."/>
            <person name="Deshpande S."/>
            <person name="Douglass A.P."/>
            <person name="Hanson S.J."/>
            <person name="Klenk H.-P."/>
            <person name="LaButti K.M."/>
            <person name="Lapidus A."/>
            <person name="Lindquist E.A."/>
            <person name="Lipzen A.M."/>
            <person name="Meier-Kolthoff J.P."/>
            <person name="Ohm R.A."/>
            <person name="Otillar R.P."/>
            <person name="Pangilinan J.L."/>
            <person name="Peng Y."/>
            <person name="Rokas A."/>
            <person name="Rosa C.A."/>
            <person name="Scheuner C."/>
            <person name="Sibirny A.A."/>
            <person name="Slot J.C."/>
            <person name="Stielow J.B."/>
            <person name="Sun H."/>
            <person name="Kurtzman C.P."/>
            <person name="Blackwell M."/>
            <person name="Grigoriev I.V."/>
            <person name="Jeffries T.W."/>
        </authorList>
    </citation>
    <scope>NUCLEOTIDE SEQUENCE [LARGE SCALE GENOMIC DNA]</scope>
    <source>
        <strain evidence="3">ATCC 58044 / CBS 1984 / NCYC 433 / NRRL Y-366-8</strain>
    </source>
</reference>
<feature type="compositionally biased region" description="Basic and acidic residues" evidence="1">
    <location>
        <begin position="88"/>
        <end position="99"/>
    </location>
</feature>
<dbReference type="Proteomes" id="UP000094112">
    <property type="component" value="Unassembled WGS sequence"/>
</dbReference>
<evidence type="ECO:0000313" key="2">
    <source>
        <dbReference type="EMBL" id="ODQ60617.1"/>
    </source>
</evidence>
<feature type="compositionally biased region" description="Polar residues" evidence="1">
    <location>
        <begin position="100"/>
        <end position="109"/>
    </location>
</feature>
<evidence type="ECO:0000256" key="1">
    <source>
        <dbReference type="SAM" id="MobiDB-lite"/>
    </source>
</evidence>
<gene>
    <name evidence="2" type="ORF">WICANDRAFT_82985</name>
</gene>
<name>A0A1E3P6X6_WICAA</name>
<sequence>MDYTIQEEAQKVIQLRDSIFNDKESYNDAEFIRLKIEKKLRDEAERTKDYGKYLKSGRVDLIDEKRRNQLVTPISELQAAYYENYKSRKDREAESHDQARSSQRTSTLESFYDEDGDQVLKPTKDNTQQFTSQGIMANQTISPMAPSPLLQNPPPQFQQQKFIKGMINVPYFNPIPQQNSSSPPLPWSYEHQLQILQNQARAQNPQQMNTAPPTPFPFMPMFPQNNQVFPGYQQFPQFNQQQQQPINYGDSAGNLETATNQQQQQLPQGRSRTLQPY</sequence>
<dbReference type="RefSeq" id="XP_019039824.1">
    <property type="nucleotide sequence ID" value="XM_019185467.1"/>
</dbReference>
<proteinExistence type="predicted"/>
<organism evidence="2 3">
    <name type="scientific">Wickerhamomyces anomalus (strain ATCC 58044 / CBS 1984 / NCYC 433 / NRRL Y-366-8)</name>
    <name type="common">Yeast</name>
    <name type="synonym">Hansenula anomala</name>
    <dbReference type="NCBI Taxonomy" id="683960"/>
    <lineage>
        <taxon>Eukaryota</taxon>
        <taxon>Fungi</taxon>
        <taxon>Dikarya</taxon>
        <taxon>Ascomycota</taxon>
        <taxon>Saccharomycotina</taxon>
        <taxon>Saccharomycetes</taxon>
        <taxon>Phaffomycetales</taxon>
        <taxon>Wickerhamomycetaceae</taxon>
        <taxon>Wickerhamomyces</taxon>
    </lineage>
</organism>
<dbReference type="GeneID" id="30202713"/>
<dbReference type="OrthoDB" id="10629983at2759"/>